<evidence type="ECO:0000313" key="3">
    <source>
        <dbReference type="Proteomes" id="UP000247233"/>
    </source>
</evidence>
<dbReference type="AlphaFoldDB" id="A0A317V5W8"/>
<gene>
    <name evidence="2" type="ORF">BO70DRAFT_400598</name>
</gene>
<comment type="caution">
    <text evidence="2">The sequence shown here is derived from an EMBL/GenBank/DDBJ whole genome shotgun (WGS) entry which is preliminary data.</text>
</comment>
<dbReference type="Proteomes" id="UP000247233">
    <property type="component" value="Unassembled WGS sequence"/>
</dbReference>
<dbReference type="PANTHER" id="PTHR23092:SF50">
    <property type="entry name" value="MTF2-LIKE C-TERMINAL DOMAIN-CONTAINING PROTEIN"/>
    <property type="match status" value="1"/>
</dbReference>
<dbReference type="GO" id="GO:1990817">
    <property type="term" value="F:poly(A) RNA polymerase activity"/>
    <property type="evidence" value="ECO:0007669"/>
    <property type="project" value="InterPro"/>
</dbReference>
<dbReference type="GO" id="GO:0005730">
    <property type="term" value="C:nucleolus"/>
    <property type="evidence" value="ECO:0007669"/>
    <property type="project" value="TreeGrafter"/>
</dbReference>
<evidence type="ECO:0000256" key="1">
    <source>
        <dbReference type="SAM" id="MobiDB-lite"/>
    </source>
</evidence>
<dbReference type="GO" id="GO:0003729">
    <property type="term" value="F:mRNA binding"/>
    <property type="evidence" value="ECO:0007669"/>
    <property type="project" value="TreeGrafter"/>
</dbReference>
<dbReference type="GO" id="GO:0031123">
    <property type="term" value="P:RNA 3'-end processing"/>
    <property type="evidence" value="ECO:0007669"/>
    <property type="project" value="TreeGrafter"/>
</dbReference>
<dbReference type="Gene3D" id="1.10.1410.10">
    <property type="match status" value="1"/>
</dbReference>
<dbReference type="GO" id="GO:0043634">
    <property type="term" value="P:polyadenylation-dependent ncRNA catabolic process"/>
    <property type="evidence" value="ECO:0007669"/>
    <property type="project" value="TreeGrafter"/>
</dbReference>
<accession>A0A317V5W8</accession>
<dbReference type="RefSeq" id="XP_025395076.1">
    <property type="nucleotide sequence ID" value="XM_025546934.1"/>
</dbReference>
<name>A0A317V5W8_9EURO</name>
<protein>
    <recommendedName>
        <fullName evidence="4">Polynucleotide adenylyltransferase</fullName>
    </recommendedName>
</protein>
<dbReference type="OrthoDB" id="273917at2759"/>
<proteinExistence type="predicted"/>
<dbReference type="SUPFAM" id="SSF81631">
    <property type="entry name" value="PAP/OAS1 substrate-binding domain"/>
    <property type="match status" value="1"/>
</dbReference>
<keyword evidence="3" id="KW-1185">Reference proteome</keyword>
<feature type="region of interest" description="Disordered" evidence="1">
    <location>
        <begin position="57"/>
        <end position="147"/>
    </location>
</feature>
<dbReference type="PANTHER" id="PTHR23092">
    <property type="entry name" value="POLY(A) RNA POLYMERASE"/>
    <property type="match status" value="1"/>
</dbReference>
<sequence length="519" mass="57852">MRVLSSTSFPSRLACPATFFRARTISSFSKARCFHQTRANDKDLAIFKNSLQRTLDAHRSSNQASIIRRIPSQVDPKDTPEDATKSQDPLVVPPTAGITSRLSAARRGSKRKSRSSGKDVSPSQPTNLHRPVQWVPDPQRDRSEQCPWLNNLDPAHAFGDGLSQLDAEICALEKYVAPTLPEERQVHRIAADMSQLLEGTVPHAPLIIGSWQTGFAMGHSSLDLLLPIPDAVRSIEIIRKPSATRPKALTLRRGLLRDVNDILQNCPLFTGRVDLSIERSRITAVEGRTGLQMHIYCGEGLPPILEYVRDYRAEYPSLRPLYMTVRLILESQGLYGSRISSIGSEPLLMLVVAFLKMNHGRFRRSDGLGESLLAFLRMYGTQVDLTTTGVSVDPPTLFNAETLKLASRMYSPDNLPAHIRGQRSIMNLRRTAAIRGNVTTATRLCLQDPTNYMDDLGRTCIQTRGLQSALASAYERLSTTLNNWEKDRPSEPVSSLLGIALRANFDDFDDVRRQRTLGE</sequence>
<dbReference type="GO" id="GO:0031499">
    <property type="term" value="C:TRAMP complex"/>
    <property type="evidence" value="ECO:0007669"/>
    <property type="project" value="TreeGrafter"/>
</dbReference>
<feature type="compositionally biased region" description="Basic and acidic residues" evidence="1">
    <location>
        <begin position="75"/>
        <end position="85"/>
    </location>
</feature>
<dbReference type="GeneID" id="37069171"/>
<dbReference type="STRING" id="1448321.A0A317V5W8"/>
<organism evidence="2 3">
    <name type="scientific">Aspergillus heteromorphus CBS 117.55</name>
    <dbReference type="NCBI Taxonomy" id="1448321"/>
    <lineage>
        <taxon>Eukaryota</taxon>
        <taxon>Fungi</taxon>
        <taxon>Dikarya</taxon>
        <taxon>Ascomycota</taxon>
        <taxon>Pezizomycotina</taxon>
        <taxon>Eurotiomycetes</taxon>
        <taxon>Eurotiomycetidae</taxon>
        <taxon>Eurotiales</taxon>
        <taxon>Aspergillaceae</taxon>
        <taxon>Aspergillus</taxon>
        <taxon>Aspergillus subgen. Circumdati</taxon>
    </lineage>
</organism>
<dbReference type="InterPro" id="IPR045862">
    <property type="entry name" value="Trf4-like"/>
</dbReference>
<evidence type="ECO:0000313" key="2">
    <source>
        <dbReference type="EMBL" id="PWY67570.1"/>
    </source>
</evidence>
<evidence type="ECO:0008006" key="4">
    <source>
        <dbReference type="Google" id="ProtNLM"/>
    </source>
</evidence>
<dbReference type="EMBL" id="MSFL01000040">
    <property type="protein sequence ID" value="PWY67570.1"/>
    <property type="molecule type" value="Genomic_DNA"/>
</dbReference>
<dbReference type="VEuPathDB" id="FungiDB:BO70DRAFT_400598"/>
<reference evidence="2 3" key="1">
    <citation type="submission" date="2016-12" db="EMBL/GenBank/DDBJ databases">
        <title>The genomes of Aspergillus section Nigri reveals drivers in fungal speciation.</title>
        <authorList>
            <consortium name="DOE Joint Genome Institute"/>
            <person name="Vesth T.C."/>
            <person name="Nybo J."/>
            <person name="Theobald S."/>
            <person name="Brandl J."/>
            <person name="Frisvad J.C."/>
            <person name="Nielsen K.F."/>
            <person name="Lyhne E.K."/>
            <person name="Kogle M.E."/>
            <person name="Kuo A."/>
            <person name="Riley R."/>
            <person name="Clum A."/>
            <person name="Nolan M."/>
            <person name="Lipzen A."/>
            <person name="Salamov A."/>
            <person name="Henrissat B."/>
            <person name="Wiebenga A."/>
            <person name="De Vries R.P."/>
            <person name="Grigoriev I.V."/>
            <person name="Mortensen U.H."/>
            <person name="Andersen M.R."/>
            <person name="Baker S.E."/>
        </authorList>
    </citation>
    <scope>NUCLEOTIDE SEQUENCE [LARGE SCALE GENOMIC DNA]</scope>
    <source>
        <strain evidence="2 3">CBS 117.55</strain>
    </source>
</reference>